<sequence length="286" mass="30095">FSRFVIGRMIIFCLLLVPFISAADPPAAATADLGFTCDVNKCVFSLEIPQTSVEFVNVALLQSEIASLNANLTELQSSENLIHTEEGTFNNDLNGSYVEVSAMLNEMFDLASTLNQTCNDKLVLAVQNENKATSLYDTLSCIVKNGLPATCNKGPTAAPPTKGPDTTDDGSTHEPVTKNHETEEPFTGTTTTAEPFTGTTTTPAPYTGSTTTVEPFTGSTTGPEANTDASVTVVTVTDVTQEGGKSTISSATDEPDVSKSTEAPVTKESVTDSSTSSSDLSERSIH</sequence>
<evidence type="ECO:0000313" key="4">
    <source>
        <dbReference type="Proteomes" id="UP001432322"/>
    </source>
</evidence>
<gene>
    <name evidence="3" type="ORF">PFISCL1PPCAC_1485</name>
</gene>
<dbReference type="EMBL" id="BTSY01000001">
    <property type="protein sequence ID" value="GMT10188.1"/>
    <property type="molecule type" value="Genomic_DNA"/>
</dbReference>
<organism evidence="3 4">
    <name type="scientific">Pristionchus fissidentatus</name>
    <dbReference type="NCBI Taxonomy" id="1538716"/>
    <lineage>
        <taxon>Eukaryota</taxon>
        <taxon>Metazoa</taxon>
        <taxon>Ecdysozoa</taxon>
        <taxon>Nematoda</taxon>
        <taxon>Chromadorea</taxon>
        <taxon>Rhabditida</taxon>
        <taxon>Rhabditina</taxon>
        <taxon>Diplogasteromorpha</taxon>
        <taxon>Diplogasteroidea</taxon>
        <taxon>Neodiplogasteridae</taxon>
        <taxon>Pristionchus</taxon>
    </lineage>
</organism>
<feature type="compositionally biased region" description="Low complexity" evidence="1">
    <location>
        <begin position="185"/>
        <end position="212"/>
    </location>
</feature>
<name>A0AAV5UU31_9BILA</name>
<feature type="compositionally biased region" description="Polar residues" evidence="1">
    <location>
        <begin position="243"/>
        <end position="263"/>
    </location>
</feature>
<evidence type="ECO:0000256" key="1">
    <source>
        <dbReference type="SAM" id="MobiDB-lite"/>
    </source>
</evidence>
<protein>
    <submittedName>
        <fullName evidence="3">Uncharacterized protein</fullName>
    </submittedName>
</protein>
<comment type="caution">
    <text evidence="3">The sequence shown here is derived from an EMBL/GenBank/DDBJ whole genome shotgun (WGS) entry which is preliminary data.</text>
</comment>
<feature type="non-terminal residue" evidence="3">
    <location>
        <position position="1"/>
    </location>
</feature>
<keyword evidence="4" id="KW-1185">Reference proteome</keyword>
<feature type="compositionally biased region" description="Low complexity" evidence="1">
    <location>
        <begin position="231"/>
        <end position="240"/>
    </location>
</feature>
<evidence type="ECO:0000256" key="2">
    <source>
        <dbReference type="SAM" id="SignalP"/>
    </source>
</evidence>
<feature type="compositionally biased region" description="Basic and acidic residues" evidence="1">
    <location>
        <begin position="170"/>
        <end position="183"/>
    </location>
</feature>
<evidence type="ECO:0000313" key="3">
    <source>
        <dbReference type="EMBL" id="GMT10188.1"/>
    </source>
</evidence>
<feature type="region of interest" description="Disordered" evidence="1">
    <location>
        <begin position="150"/>
        <end position="286"/>
    </location>
</feature>
<dbReference type="AlphaFoldDB" id="A0AAV5UU31"/>
<feature type="signal peptide" evidence="2">
    <location>
        <begin position="1"/>
        <end position="22"/>
    </location>
</feature>
<keyword evidence="2" id="KW-0732">Signal</keyword>
<reference evidence="3" key="1">
    <citation type="submission" date="2023-10" db="EMBL/GenBank/DDBJ databases">
        <title>Genome assembly of Pristionchus species.</title>
        <authorList>
            <person name="Yoshida K."/>
            <person name="Sommer R.J."/>
        </authorList>
    </citation>
    <scope>NUCLEOTIDE SEQUENCE</scope>
    <source>
        <strain evidence="3">RS5133</strain>
    </source>
</reference>
<proteinExistence type="predicted"/>
<feature type="chain" id="PRO_5043540300" evidence="2">
    <location>
        <begin position="23"/>
        <end position="286"/>
    </location>
</feature>
<accession>A0AAV5UU31</accession>
<feature type="compositionally biased region" description="Polar residues" evidence="1">
    <location>
        <begin position="213"/>
        <end position="230"/>
    </location>
</feature>
<dbReference type="Proteomes" id="UP001432322">
    <property type="component" value="Unassembled WGS sequence"/>
</dbReference>